<keyword evidence="2 8" id="KW-0813">Transport</keyword>
<feature type="transmembrane region" description="Helical" evidence="8">
    <location>
        <begin position="88"/>
        <end position="112"/>
    </location>
</feature>
<keyword evidence="3" id="KW-1003">Cell membrane</keyword>
<dbReference type="InterPro" id="IPR000515">
    <property type="entry name" value="MetI-like"/>
</dbReference>
<evidence type="ECO:0000256" key="1">
    <source>
        <dbReference type="ARBA" id="ARBA00004429"/>
    </source>
</evidence>
<keyword evidence="6 8" id="KW-1133">Transmembrane helix</keyword>
<dbReference type="KEGG" id="mint:C7M51_00340"/>
<dbReference type="SUPFAM" id="SSF161098">
    <property type="entry name" value="MetI-like"/>
    <property type="match status" value="1"/>
</dbReference>
<evidence type="ECO:0000256" key="4">
    <source>
        <dbReference type="ARBA" id="ARBA00022519"/>
    </source>
</evidence>
<keyword evidence="11" id="KW-1185">Reference proteome</keyword>
<dbReference type="CDD" id="cd06261">
    <property type="entry name" value="TM_PBP2"/>
    <property type="match status" value="1"/>
</dbReference>
<dbReference type="OrthoDB" id="9805884at2"/>
<dbReference type="AlphaFoldDB" id="A0A6P1PUE3"/>
<proteinExistence type="inferred from homology"/>
<dbReference type="PANTHER" id="PTHR43386">
    <property type="entry name" value="OLIGOPEPTIDE TRANSPORT SYSTEM PERMEASE PROTEIN APPC"/>
    <property type="match status" value="1"/>
</dbReference>
<dbReference type="Pfam" id="PF00528">
    <property type="entry name" value="BPD_transp_1"/>
    <property type="match status" value="1"/>
</dbReference>
<feature type="transmembrane region" description="Helical" evidence="8">
    <location>
        <begin position="251"/>
        <end position="271"/>
    </location>
</feature>
<dbReference type="Proteomes" id="UP000464053">
    <property type="component" value="Chromosome"/>
</dbReference>
<protein>
    <submittedName>
        <fullName evidence="10">Putative D,D-dipeptide transport system permease protein DdpC</fullName>
    </submittedName>
</protein>
<evidence type="ECO:0000313" key="10">
    <source>
        <dbReference type="EMBL" id="QHM70080.1"/>
    </source>
</evidence>
<sequence length="286" mass="30202">MTQHLSDAEIVVAPPRRRRRLTTLTIGATLVVILVLTALLAPLLAPFDPNAQTISARLLPPSATHWFGTDGFGRDLLSRVIYGTRPTLLLVSLILVLTIPVGLLVGIVAGYSGGWAERVLMRITDIFLSLPNLVIALALVAVLGPGLLNGALALALTSWPPFARQARAETLALRRSDYLAAARMQGISGLRLMFGHILPLCLPSAVVRAALSLGGIILSAAGLGFLGMGVQPPTAEWGSMVAEGSKVIFDQWWVAAAPGGAILFASLAFNLTGDGLRDRLDTRHAS</sequence>
<dbReference type="EMBL" id="CP028271">
    <property type="protein sequence ID" value="QHM70080.1"/>
    <property type="molecule type" value="Genomic_DNA"/>
</dbReference>
<evidence type="ECO:0000256" key="7">
    <source>
        <dbReference type="ARBA" id="ARBA00023136"/>
    </source>
</evidence>
<dbReference type="Pfam" id="PF12911">
    <property type="entry name" value="OppC_N"/>
    <property type="match status" value="1"/>
</dbReference>
<feature type="domain" description="ABC transmembrane type-1" evidence="9">
    <location>
        <begin position="84"/>
        <end position="273"/>
    </location>
</feature>
<dbReference type="GO" id="GO:0071916">
    <property type="term" value="F:dipeptide transmembrane transporter activity"/>
    <property type="evidence" value="ECO:0007669"/>
    <property type="project" value="TreeGrafter"/>
</dbReference>
<feature type="transmembrane region" description="Helical" evidence="8">
    <location>
        <begin position="133"/>
        <end position="158"/>
    </location>
</feature>
<evidence type="ECO:0000313" key="11">
    <source>
        <dbReference type="Proteomes" id="UP000464053"/>
    </source>
</evidence>
<evidence type="ECO:0000256" key="5">
    <source>
        <dbReference type="ARBA" id="ARBA00022692"/>
    </source>
</evidence>
<feature type="transmembrane region" description="Helical" evidence="8">
    <location>
        <begin position="178"/>
        <end position="198"/>
    </location>
</feature>
<gene>
    <name evidence="10" type="primary">ddpC</name>
    <name evidence="10" type="ORF">C7M51_00340</name>
</gene>
<organism evidence="10 11">
    <name type="scientific">Mixta intestinalis</name>
    <dbReference type="NCBI Taxonomy" id="1615494"/>
    <lineage>
        <taxon>Bacteria</taxon>
        <taxon>Pseudomonadati</taxon>
        <taxon>Pseudomonadota</taxon>
        <taxon>Gammaproteobacteria</taxon>
        <taxon>Enterobacterales</taxon>
        <taxon>Erwiniaceae</taxon>
        <taxon>Mixta</taxon>
    </lineage>
</organism>
<dbReference type="GO" id="GO:0005886">
    <property type="term" value="C:plasma membrane"/>
    <property type="evidence" value="ECO:0007669"/>
    <property type="project" value="UniProtKB-SubCell"/>
</dbReference>
<dbReference type="InterPro" id="IPR025966">
    <property type="entry name" value="OppC_N"/>
</dbReference>
<comment type="similarity">
    <text evidence="8">Belongs to the binding-protein-dependent transport system permease family.</text>
</comment>
<dbReference type="Gene3D" id="1.10.3720.10">
    <property type="entry name" value="MetI-like"/>
    <property type="match status" value="1"/>
</dbReference>
<comment type="subcellular location">
    <subcellularLocation>
        <location evidence="1">Cell inner membrane</location>
        <topology evidence="1">Multi-pass membrane protein</topology>
    </subcellularLocation>
    <subcellularLocation>
        <location evidence="8">Cell membrane</location>
        <topology evidence="8">Multi-pass membrane protein</topology>
    </subcellularLocation>
</comment>
<feature type="transmembrane region" description="Helical" evidence="8">
    <location>
        <begin position="210"/>
        <end position="231"/>
    </location>
</feature>
<dbReference type="RefSeq" id="WP_160619930.1">
    <property type="nucleotide sequence ID" value="NZ_CP028271.1"/>
</dbReference>
<keyword evidence="7 8" id="KW-0472">Membrane</keyword>
<evidence type="ECO:0000256" key="8">
    <source>
        <dbReference type="RuleBase" id="RU363032"/>
    </source>
</evidence>
<name>A0A6P1PUE3_9GAMM</name>
<dbReference type="InterPro" id="IPR050366">
    <property type="entry name" value="BP-dependent_transpt_permease"/>
</dbReference>
<dbReference type="PANTHER" id="PTHR43386:SF1">
    <property type="entry name" value="D,D-DIPEPTIDE TRANSPORT SYSTEM PERMEASE PROTEIN DDPC-RELATED"/>
    <property type="match status" value="1"/>
</dbReference>
<dbReference type="PROSITE" id="PS50928">
    <property type="entry name" value="ABC_TM1"/>
    <property type="match status" value="1"/>
</dbReference>
<evidence type="ECO:0000259" key="9">
    <source>
        <dbReference type="PROSITE" id="PS50928"/>
    </source>
</evidence>
<keyword evidence="5 8" id="KW-0812">Transmembrane</keyword>
<accession>A0A6P1PUE3</accession>
<evidence type="ECO:0000256" key="6">
    <source>
        <dbReference type="ARBA" id="ARBA00022989"/>
    </source>
</evidence>
<keyword evidence="4" id="KW-0997">Cell inner membrane</keyword>
<evidence type="ECO:0000256" key="2">
    <source>
        <dbReference type="ARBA" id="ARBA00022448"/>
    </source>
</evidence>
<feature type="transmembrane region" description="Helical" evidence="8">
    <location>
        <begin position="21"/>
        <end position="45"/>
    </location>
</feature>
<evidence type="ECO:0000256" key="3">
    <source>
        <dbReference type="ARBA" id="ARBA00022475"/>
    </source>
</evidence>
<dbReference type="InterPro" id="IPR035906">
    <property type="entry name" value="MetI-like_sf"/>
</dbReference>
<reference evidence="10 11" key="1">
    <citation type="submission" date="2018-03" db="EMBL/GenBank/DDBJ databases">
        <title>Pantoea intestinalis SRCM103226 isolated form the mealworm.</title>
        <authorList>
            <person name="Jeong D.-Y."/>
            <person name="Kim J.W."/>
        </authorList>
    </citation>
    <scope>NUCLEOTIDE SEQUENCE [LARGE SCALE GENOMIC DNA]</scope>
    <source>
        <strain evidence="10 11">SRCM103226</strain>
    </source>
</reference>